<dbReference type="EMBL" id="JARQWQ010000202">
    <property type="protein sequence ID" value="KAK2547220.1"/>
    <property type="molecule type" value="Genomic_DNA"/>
</dbReference>
<gene>
    <name evidence="1" type="ORF">P5673_032927</name>
</gene>
<proteinExistence type="predicted"/>
<protein>
    <submittedName>
        <fullName evidence="1">Uncharacterized protein</fullName>
    </submittedName>
</protein>
<dbReference type="AlphaFoldDB" id="A0AAD9URL6"/>
<evidence type="ECO:0000313" key="2">
    <source>
        <dbReference type="Proteomes" id="UP001249851"/>
    </source>
</evidence>
<sequence length="255" mass="29247">MVTNAAKTKCLLVTGKRIPCKLDNCSLELKLVNSDIEQVDSQKLLGVTIDKHLSFDVHVEELCKKLSQRIAVLRKIRRFIPIEQRILYYNAMIKQVMLYGSTIWSNCSADNLMRILKLQKRAARVILGTDTRSNSVNLSNNLGLLPFYDEAKVNKCSLVLKRLQGNCPSYMYDLLKCNADLHKRSERYSALNLVCPRYNRESEGGRTFSVSATRLWNSLPLDLKKVTCVTSFRKAIYSHFLTRYNDVDHFSLSET</sequence>
<reference evidence="1" key="2">
    <citation type="journal article" date="2023" name="Science">
        <title>Genomic signatures of disease resistance in endangered staghorn corals.</title>
        <authorList>
            <person name="Vollmer S.V."/>
            <person name="Selwyn J.D."/>
            <person name="Despard B.A."/>
            <person name="Roesel C.L."/>
        </authorList>
    </citation>
    <scope>NUCLEOTIDE SEQUENCE</scope>
    <source>
        <strain evidence="1">K2</strain>
    </source>
</reference>
<keyword evidence="2" id="KW-1185">Reference proteome</keyword>
<accession>A0AAD9URL6</accession>
<evidence type="ECO:0000313" key="1">
    <source>
        <dbReference type="EMBL" id="KAK2547220.1"/>
    </source>
</evidence>
<name>A0AAD9URL6_ACRCE</name>
<organism evidence="1 2">
    <name type="scientific">Acropora cervicornis</name>
    <name type="common">Staghorn coral</name>
    <dbReference type="NCBI Taxonomy" id="6130"/>
    <lineage>
        <taxon>Eukaryota</taxon>
        <taxon>Metazoa</taxon>
        <taxon>Cnidaria</taxon>
        <taxon>Anthozoa</taxon>
        <taxon>Hexacorallia</taxon>
        <taxon>Scleractinia</taxon>
        <taxon>Astrocoeniina</taxon>
        <taxon>Acroporidae</taxon>
        <taxon>Acropora</taxon>
    </lineage>
</organism>
<reference evidence="1" key="1">
    <citation type="journal article" date="2023" name="G3 (Bethesda)">
        <title>Whole genome assembly and annotation of the endangered Caribbean coral Acropora cervicornis.</title>
        <authorList>
            <person name="Selwyn J.D."/>
            <person name="Vollmer S.V."/>
        </authorList>
    </citation>
    <scope>NUCLEOTIDE SEQUENCE</scope>
    <source>
        <strain evidence="1">K2</strain>
    </source>
</reference>
<dbReference type="Proteomes" id="UP001249851">
    <property type="component" value="Unassembled WGS sequence"/>
</dbReference>
<comment type="caution">
    <text evidence="1">The sequence shown here is derived from an EMBL/GenBank/DDBJ whole genome shotgun (WGS) entry which is preliminary data.</text>
</comment>